<dbReference type="GO" id="GO:0007165">
    <property type="term" value="P:signal transduction"/>
    <property type="evidence" value="ECO:0007669"/>
    <property type="project" value="InterPro"/>
</dbReference>
<organism evidence="4 5">
    <name type="scientific">Trichobilharzia regenti</name>
    <name type="common">Nasal bird schistosome</name>
    <dbReference type="NCBI Taxonomy" id="157069"/>
    <lineage>
        <taxon>Eukaryota</taxon>
        <taxon>Metazoa</taxon>
        <taxon>Spiralia</taxon>
        <taxon>Lophotrochozoa</taxon>
        <taxon>Platyhelminthes</taxon>
        <taxon>Trematoda</taxon>
        <taxon>Digenea</taxon>
        <taxon>Strigeidida</taxon>
        <taxon>Schistosomatoidea</taxon>
        <taxon>Schistosomatidae</taxon>
        <taxon>Trichobilharzia</taxon>
    </lineage>
</organism>
<dbReference type="Proteomes" id="UP000050795">
    <property type="component" value="Unassembled WGS sequence"/>
</dbReference>
<dbReference type="InterPro" id="IPR014752">
    <property type="entry name" value="Arrestin-like_C"/>
</dbReference>
<keyword evidence="4" id="KW-1185">Reference proteome</keyword>
<name>A0AA85JSQ9_TRIRE</name>
<feature type="region of interest" description="Disordered" evidence="2">
    <location>
        <begin position="75"/>
        <end position="106"/>
    </location>
</feature>
<feature type="compositionally biased region" description="Basic residues" evidence="2">
    <location>
        <begin position="1"/>
        <end position="12"/>
    </location>
</feature>
<evidence type="ECO:0000313" key="4">
    <source>
        <dbReference type="Proteomes" id="UP000050795"/>
    </source>
</evidence>
<feature type="compositionally biased region" description="Basic residues" evidence="2">
    <location>
        <begin position="430"/>
        <end position="444"/>
    </location>
</feature>
<comment type="similarity">
    <text evidence="1">Belongs to the arrestin family.</text>
</comment>
<dbReference type="GO" id="GO:0002031">
    <property type="term" value="P:G protein-coupled receptor internalization"/>
    <property type="evidence" value="ECO:0007669"/>
    <property type="project" value="TreeGrafter"/>
</dbReference>
<dbReference type="InterPro" id="IPR000698">
    <property type="entry name" value="Arrestin"/>
</dbReference>
<evidence type="ECO:0000259" key="3">
    <source>
        <dbReference type="SMART" id="SM01017"/>
    </source>
</evidence>
<feature type="compositionally biased region" description="Basic residues" evidence="2">
    <location>
        <begin position="87"/>
        <end position="96"/>
    </location>
</feature>
<feature type="domain" description="Arrestin C-terminal-like" evidence="3">
    <location>
        <begin position="287"/>
        <end position="530"/>
    </location>
</feature>
<dbReference type="PANTHER" id="PTHR11792:SF17">
    <property type="entry name" value="KURTZ ARRESTIN"/>
    <property type="match status" value="1"/>
</dbReference>
<dbReference type="AlphaFoldDB" id="A0AA85JSQ9"/>
<accession>A0AA85JSQ9</accession>
<reference evidence="5" key="2">
    <citation type="submission" date="2023-11" db="UniProtKB">
        <authorList>
            <consortium name="WormBaseParasite"/>
        </authorList>
    </citation>
    <scope>IDENTIFICATION</scope>
</reference>
<dbReference type="GO" id="GO:0001664">
    <property type="term" value="F:G protein-coupled receptor binding"/>
    <property type="evidence" value="ECO:0007669"/>
    <property type="project" value="TreeGrafter"/>
</dbReference>
<dbReference type="InterPro" id="IPR011022">
    <property type="entry name" value="Arrestin_C-like"/>
</dbReference>
<reference evidence="4" key="1">
    <citation type="submission" date="2022-06" db="EMBL/GenBank/DDBJ databases">
        <authorList>
            <person name="Berger JAMES D."/>
            <person name="Berger JAMES D."/>
        </authorList>
    </citation>
    <scope>NUCLEOTIDE SEQUENCE [LARGE SCALE GENOMIC DNA]</scope>
</reference>
<proteinExistence type="inferred from homology"/>
<protein>
    <recommendedName>
        <fullName evidence="3">Arrestin C-terminal-like domain-containing protein</fullName>
    </recommendedName>
</protein>
<feature type="region of interest" description="Disordered" evidence="2">
    <location>
        <begin position="1"/>
        <end position="21"/>
    </location>
</feature>
<dbReference type="PANTHER" id="PTHR11792">
    <property type="entry name" value="ARRESTIN"/>
    <property type="match status" value="1"/>
</dbReference>
<sequence>MPSPKKGGRKSPTKGTVKGESLDSIEKRIFARKRYDLIETAFTQKSQPISIYVKSIHLYEVWNRLPLVEQFCNSNTNENASKSPKSTPKKSPKGKGKTSPTAIQSDEVINKPDHENAKLYGVVSVDKNQITNGYNLYVEITAEFSYYDHSKVPPFPERSDTKCMCYREVLQLSPRSLNDIPLIPFIDTLASSIKEKLGKGYQIFPFDFDLTQKPDSVFFNRPYYPNFTSGLFWSLRAFTAMDKDCDPLPGRYITMKIYKYTISPALRPLTMTSNPPTKYIRYSTRNDTGDLILEAQLDKDIYYHGQEIRVKISIENNSSRHVVQNMVVFVEQTYRLNHQFPHDRSIPLGEVVLNDKQYALPINPRGKWSKEVQVKLTFDQTKYNLAVDGKMDGDNKVFLASSTIIMDTKVIHEVVNERTESKNPSPKGSPKGKNRKGSPTKSKKGKSENVAPTDDKQQETNEQAPQFTTKTIHSLTNKQVCRSIFISYDVVVRLNLSNVLGEESGHPMVRVPFILTRETKFLDKLANPPPPTWSVIKPH</sequence>
<dbReference type="GO" id="GO:0005737">
    <property type="term" value="C:cytoplasm"/>
    <property type="evidence" value="ECO:0007669"/>
    <property type="project" value="TreeGrafter"/>
</dbReference>
<dbReference type="Gene3D" id="2.60.40.640">
    <property type="match status" value="2"/>
</dbReference>
<evidence type="ECO:0000313" key="5">
    <source>
        <dbReference type="WBParaSite" id="TREG1_54920.1"/>
    </source>
</evidence>
<dbReference type="Pfam" id="PF02752">
    <property type="entry name" value="Arrestin_C"/>
    <property type="match status" value="1"/>
</dbReference>
<evidence type="ECO:0000256" key="1">
    <source>
        <dbReference type="ARBA" id="ARBA00005298"/>
    </source>
</evidence>
<feature type="region of interest" description="Disordered" evidence="2">
    <location>
        <begin position="416"/>
        <end position="466"/>
    </location>
</feature>
<evidence type="ECO:0000256" key="2">
    <source>
        <dbReference type="SAM" id="MobiDB-lite"/>
    </source>
</evidence>
<dbReference type="InterPro" id="IPR014756">
    <property type="entry name" value="Ig_E-set"/>
</dbReference>
<dbReference type="SUPFAM" id="SSF81296">
    <property type="entry name" value="E set domains"/>
    <property type="match status" value="1"/>
</dbReference>
<dbReference type="WBParaSite" id="TREG1_54920.1">
    <property type="protein sequence ID" value="TREG1_54920.1"/>
    <property type="gene ID" value="TREG1_54920"/>
</dbReference>
<dbReference type="SMART" id="SM01017">
    <property type="entry name" value="Arrestin_C"/>
    <property type="match status" value="1"/>
</dbReference>